<protein>
    <submittedName>
        <fullName evidence="2">Uncharacterized protein</fullName>
    </submittedName>
</protein>
<feature type="region of interest" description="Disordered" evidence="1">
    <location>
        <begin position="1"/>
        <end position="33"/>
    </location>
</feature>
<dbReference type="EMBL" id="QJKJ01000845">
    <property type="protein sequence ID" value="RDY10434.1"/>
    <property type="molecule type" value="Genomic_DNA"/>
</dbReference>
<evidence type="ECO:0000256" key="1">
    <source>
        <dbReference type="SAM" id="MobiDB-lite"/>
    </source>
</evidence>
<organism evidence="2 3">
    <name type="scientific">Mucuna pruriens</name>
    <name type="common">Velvet bean</name>
    <name type="synonym">Dolichos pruriens</name>
    <dbReference type="NCBI Taxonomy" id="157652"/>
    <lineage>
        <taxon>Eukaryota</taxon>
        <taxon>Viridiplantae</taxon>
        <taxon>Streptophyta</taxon>
        <taxon>Embryophyta</taxon>
        <taxon>Tracheophyta</taxon>
        <taxon>Spermatophyta</taxon>
        <taxon>Magnoliopsida</taxon>
        <taxon>eudicotyledons</taxon>
        <taxon>Gunneridae</taxon>
        <taxon>Pentapetalae</taxon>
        <taxon>rosids</taxon>
        <taxon>fabids</taxon>
        <taxon>Fabales</taxon>
        <taxon>Fabaceae</taxon>
        <taxon>Papilionoideae</taxon>
        <taxon>50 kb inversion clade</taxon>
        <taxon>NPAAA clade</taxon>
        <taxon>indigoferoid/millettioid clade</taxon>
        <taxon>Phaseoleae</taxon>
        <taxon>Mucuna</taxon>
    </lineage>
</organism>
<keyword evidence="3" id="KW-1185">Reference proteome</keyword>
<reference evidence="2" key="1">
    <citation type="submission" date="2018-05" db="EMBL/GenBank/DDBJ databases">
        <title>Draft genome of Mucuna pruriens seed.</title>
        <authorList>
            <person name="Nnadi N.E."/>
            <person name="Vos R."/>
            <person name="Hasami M.H."/>
            <person name="Devisetty U.K."/>
            <person name="Aguiy J.C."/>
        </authorList>
    </citation>
    <scope>NUCLEOTIDE SEQUENCE [LARGE SCALE GENOMIC DNA]</scope>
    <source>
        <strain evidence="2">JCA_2017</strain>
    </source>
</reference>
<sequence>MDGVQKDEDEEEKVQEIVRFKSEKKPTSSSTEVFSAATKKKNVNFKGLINFTSSKNMKKLSNWGKQKTNKHKLCLLKGHKSEDNSIHCSNGISFNVA</sequence>
<accession>A0A371I667</accession>
<evidence type="ECO:0000313" key="3">
    <source>
        <dbReference type="Proteomes" id="UP000257109"/>
    </source>
</evidence>
<feature type="non-terminal residue" evidence="2">
    <location>
        <position position="1"/>
    </location>
</feature>
<gene>
    <name evidence="2" type="ORF">CR513_05047</name>
</gene>
<dbReference type="AlphaFoldDB" id="A0A371I667"/>
<feature type="compositionally biased region" description="Basic and acidic residues" evidence="1">
    <location>
        <begin position="14"/>
        <end position="26"/>
    </location>
</feature>
<proteinExistence type="predicted"/>
<dbReference type="Proteomes" id="UP000257109">
    <property type="component" value="Unassembled WGS sequence"/>
</dbReference>
<name>A0A371I667_MUCPR</name>
<comment type="caution">
    <text evidence="2">The sequence shown here is derived from an EMBL/GenBank/DDBJ whole genome shotgun (WGS) entry which is preliminary data.</text>
</comment>
<evidence type="ECO:0000313" key="2">
    <source>
        <dbReference type="EMBL" id="RDY10434.1"/>
    </source>
</evidence>